<keyword evidence="2" id="KW-0378">Hydrolase</keyword>
<keyword evidence="1" id="KW-0479">Metal-binding</keyword>
<keyword evidence="4" id="KW-1185">Reference proteome</keyword>
<keyword evidence="3" id="KW-0645">Protease</keyword>
<gene>
    <name evidence="3" type="ordered locus">BLASA_4723</name>
</gene>
<dbReference type="RefSeq" id="WP_014378383.1">
    <property type="nucleotide sequence ID" value="NC_016943.1"/>
</dbReference>
<evidence type="ECO:0000256" key="1">
    <source>
        <dbReference type="ARBA" id="ARBA00022723"/>
    </source>
</evidence>
<dbReference type="SUPFAM" id="SSF53187">
    <property type="entry name" value="Zn-dependent exopeptidases"/>
    <property type="match status" value="1"/>
</dbReference>
<dbReference type="GO" id="GO:0046872">
    <property type="term" value="F:metal ion binding"/>
    <property type="evidence" value="ECO:0007669"/>
    <property type="project" value="UniProtKB-KW"/>
</dbReference>
<dbReference type="Proteomes" id="UP000007517">
    <property type="component" value="Chromosome"/>
</dbReference>
<dbReference type="PANTHER" id="PTHR32481:SF0">
    <property type="entry name" value="AMINOPEPTIDASE YPDE-RELATED"/>
    <property type="match status" value="1"/>
</dbReference>
<accession>H6RSC5</accession>
<name>H6RSC5_BLASD</name>
<evidence type="ECO:0000313" key="4">
    <source>
        <dbReference type="Proteomes" id="UP000007517"/>
    </source>
</evidence>
<protein>
    <submittedName>
        <fullName evidence="3">Putative aminopeptidase</fullName>
    </submittedName>
</protein>
<reference evidence="3 4" key="1">
    <citation type="journal article" date="2012" name="J. Bacteriol.">
        <title>Genome Sequence of Blastococcus saxobsidens DD2, a Stone-Inhabiting Bacterium.</title>
        <authorList>
            <person name="Chouaia B."/>
            <person name="Crotti E."/>
            <person name="Brusetti L."/>
            <person name="Daffonchio D."/>
            <person name="Essoussi I."/>
            <person name="Nouioui I."/>
            <person name="Sbissi I."/>
            <person name="Ghodhbane-Gtari F."/>
            <person name="Gtari M."/>
            <person name="Vacherie B."/>
            <person name="Barbe V."/>
            <person name="Medigue C."/>
            <person name="Gury J."/>
            <person name="Pujic P."/>
            <person name="Normand P."/>
        </authorList>
    </citation>
    <scope>NUCLEOTIDE SEQUENCE [LARGE SCALE GENOMIC DNA]</scope>
    <source>
        <strain evidence="3 4">DD2</strain>
    </source>
</reference>
<dbReference type="STRING" id="1146883.BLASA_4723"/>
<dbReference type="HOGENOM" id="CLU_1451817_0_0_11"/>
<keyword evidence="3" id="KW-0031">Aminopeptidase</keyword>
<dbReference type="AlphaFoldDB" id="H6RSC5"/>
<evidence type="ECO:0000313" key="3">
    <source>
        <dbReference type="EMBL" id="CCG05517.1"/>
    </source>
</evidence>
<dbReference type="KEGG" id="bsd:BLASA_4723"/>
<proteinExistence type="predicted"/>
<dbReference type="Gene3D" id="3.40.630.10">
    <property type="entry name" value="Zn peptidases"/>
    <property type="match status" value="1"/>
</dbReference>
<dbReference type="PANTHER" id="PTHR32481">
    <property type="entry name" value="AMINOPEPTIDASE"/>
    <property type="match status" value="1"/>
</dbReference>
<dbReference type="InterPro" id="IPR008007">
    <property type="entry name" value="Peptidase_M42"/>
</dbReference>
<dbReference type="Pfam" id="PF05343">
    <property type="entry name" value="Peptidase_M42"/>
    <property type="match status" value="1"/>
</dbReference>
<dbReference type="EMBL" id="FO117623">
    <property type="protein sequence ID" value="CCG05517.1"/>
    <property type="molecule type" value="Genomic_DNA"/>
</dbReference>
<sequence>MDRSRRSLVDVGDFVGSYFLDDRSALTAVIAAARQLRRGGRPPADTYLVCTTGEEMGGIGASYASRALPGDVTLALDIGPAEAEYQVAIEDGPVIVYADDYVVYDKVVADHLLALGRELDLAPQSAVYESFGSDGSQAKSKGQTPLAGLVSLPTLSTHGYEVQHRDAVDRCARLVAEYLRRPTPGS</sequence>
<dbReference type="eggNOG" id="COG1363">
    <property type="taxonomic scope" value="Bacteria"/>
</dbReference>
<reference evidence="4" key="2">
    <citation type="submission" date="2012-02" db="EMBL/GenBank/DDBJ databases">
        <title>Complete genome sequence of Blastococcus saxobsidens strain DD2.</title>
        <authorList>
            <person name="Genoscope."/>
        </authorList>
    </citation>
    <scope>NUCLEOTIDE SEQUENCE [LARGE SCALE GENOMIC DNA]</scope>
    <source>
        <strain evidence="4">DD2</strain>
    </source>
</reference>
<evidence type="ECO:0000256" key="2">
    <source>
        <dbReference type="ARBA" id="ARBA00022801"/>
    </source>
</evidence>
<organism evidence="3 4">
    <name type="scientific">Blastococcus saxobsidens (strain DD2)</name>
    <dbReference type="NCBI Taxonomy" id="1146883"/>
    <lineage>
        <taxon>Bacteria</taxon>
        <taxon>Bacillati</taxon>
        <taxon>Actinomycetota</taxon>
        <taxon>Actinomycetes</taxon>
        <taxon>Geodermatophilales</taxon>
        <taxon>Geodermatophilaceae</taxon>
        <taxon>Blastococcus</taxon>
    </lineage>
</organism>
<dbReference type="InterPro" id="IPR051464">
    <property type="entry name" value="Peptidase_M42_aminopept"/>
</dbReference>
<dbReference type="GO" id="GO:0004177">
    <property type="term" value="F:aminopeptidase activity"/>
    <property type="evidence" value="ECO:0007669"/>
    <property type="project" value="UniProtKB-KW"/>
</dbReference>